<reference evidence="6" key="1">
    <citation type="submission" date="2018-05" db="EMBL/GenBank/DDBJ databases">
        <authorList>
            <person name="Lanie J.A."/>
            <person name="Ng W.-L."/>
            <person name="Kazmierczak K.M."/>
            <person name="Andrzejewski T.M."/>
            <person name="Davidsen T.M."/>
            <person name="Wayne K.J."/>
            <person name="Tettelin H."/>
            <person name="Glass J.I."/>
            <person name="Rusch D."/>
            <person name="Podicherti R."/>
            <person name="Tsui H.-C.T."/>
            <person name="Winkler M.E."/>
        </authorList>
    </citation>
    <scope>NUCLEOTIDE SEQUENCE</scope>
</reference>
<dbReference type="InterPro" id="IPR018171">
    <property type="entry name" value="Pept_tRNA_hydro_CS"/>
</dbReference>
<dbReference type="InterPro" id="IPR036416">
    <property type="entry name" value="Pept_tRNA_hydro_sf"/>
</dbReference>
<dbReference type="SUPFAM" id="SSF53178">
    <property type="entry name" value="Peptidyl-tRNA hydrolase-like"/>
    <property type="match status" value="1"/>
</dbReference>
<dbReference type="HAMAP" id="MF_00083">
    <property type="entry name" value="Pept_tRNA_hydro_bact"/>
    <property type="match status" value="1"/>
</dbReference>
<evidence type="ECO:0000313" key="6">
    <source>
        <dbReference type="EMBL" id="SUZ83879.1"/>
    </source>
</evidence>
<dbReference type="PROSITE" id="PS01195">
    <property type="entry name" value="PEPT_TRNA_HYDROL_1"/>
    <property type="match status" value="1"/>
</dbReference>
<keyword evidence="4" id="KW-0694">RNA-binding</keyword>
<sequence>MGFLQNFFSGFNKKELMNKFLIVGIGNIGDEYINTRHNIGFLVADKISEILKTPFSSVKLGQRAESSYKGKKFIILKPSNFVNNSGKSLLYWKNKEKIPNKNILVICDDLNLFFGKIKLKSNGSSGGHNGLKDIEEHLKNNNYSRLRVGILNSKKFNNKTDYVLGEWTDKEQDELKNIVNNSVEIALSFIHNGIDQTMNIHNTKNLMDENI</sequence>
<organism evidence="6">
    <name type="scientific">marine metagenome</name>
    <dbReference type="NCBI Taxonomy" id="408172"/>
    <lineage>
        <taxon>unclassified sequences</taxon>
        <taxon>metagenomes</taxon>
        <taxon>ecological metagenomes</taxon>
    </lineage>
</organism>
<dbReference type="EMBL" id="UINC01001571">
    <property type="protein sequence ID" value="SUZ83879.1"/>
    <property type="molecule type" value="Genomic_DNA"/>
</dbReference>
<comment type="similarity">
    <text evidence="5">Belongs to the PTH family.</text>
</comment>
<dbReference type="GO" id="GO:0000049">
    <property type="term" value="F:tRNA binding"/>
    <property type="evidence" value="ECO:0007669"/>
    <property type="project" value="UniProtKB-KW"/>
</dbReference>
<gene>
    <name evidence="6" type="ORF">METZ01_LOCUS36733</name>
</gene>
<evidence type="ECO:0000256" key="5">
    <source>
        <dbReference type="ARBA" id="ARBA00038063"/>
    </source>
</evidence>
<dbReference type="InterPro" id="IPR001328">
    <property type="entry name" value="Pept_tRNA_hydro"/>
</dbReference>
<dbReference type="Gene3D" id="3.40.50.1470">
    <property type="entry name" value="Peptidyl-tRNA hydrolase"/>
    <property type="match status" value="1"/>
</dbReference>
<dbReference type="EC" id="3.1.1.29" evidence="1"/>
<dbReference type="PANTHER" id="PTHR17224">
    <property type="entry name" value="PEPTIDYL-TRNA HYDROLASE"/>
    <property type="match status" value="1"/>
</dbReference>
<keyword evidence="2" id="KW-0820">tRNA-binding</keyword>
<evidence type="ECO:0000256" key="3">
    <source>
        <dbReference type="ARBA" id="ARBA00022801"/>
    </source>
</evidence>
<dbReference type="NCBIfam" id="TIGR00447">
    <property type="entry name" value="pth"/>
    <property type="match status" value="1"/>
</dbReference>
<keyword evidence="3" id="KW-0378">Hydrolase</keyword>
<evidence type="ECO:0000256" key="4">
    <source>
        <dbReference type="ARBA" id="ARBA00022884"/>
    </source>
</evidence>
<accession>A0A381QZ32</accession>
<dbReference type="PROSITE" id="PS01196">
    <property type="entry name" value="PEPT_TRNA_HYDROL_2"/>
    <property type="match status" value="1"/>
</dbReference>
<dbReference type="CDD" id="cd00462">
    <property type="entry name" value="PTH"/>
    <property type="match status" value="1"/>
</dbReference>
<name>A0A381QZ32_9ZZZZ</name>
<dbReference type="GO" id="GO:0004045">
    <property type="term" value="F:peptidyl-tRNA hydrolase activity"/>
    <property type="evidence" value="ECO:0007669"/>
    <property type="project" value="UniProtKB-EC"/>
</dbReference>
<evidence type="ECO:0000256" key="1">
    <source>
        <dbReference type="ARBA" id="ARBA00013260"/>
    </source>
</evidence>
<dbReference type="PANTHER" id="PTHR17224:SF1">
    <property type="entry name" value="PEPTIDYL-TRNA HYDROLASE"/>
    <property type="match status" value="1"/>
</dbReference>
<evidence type="ECO:0000256" key="2">
    <source>
        <dbReference type="ARBA" id="ARBA00022555"/>
    </source>
</evidence>
<dbReference type="Pfam" id="PF01195">
    <property type="entry name" value="Pept_tRNA_hydro"/>
    <property type="match status" value="1"/>
</dbReference>
<proteinExistence type="inferred from homology"/>
<protein>
    <recommendedName>
        <fullName evidence="1">peptidyl-tRNA hydrolase</fullName>
        <ecNumber evidence="1">3.1.1.29</ecNumber>
    </recommendedName>
</protein>
<dbReference type="AlphaFoldDB" id="A0A381QZ32"/>